<dbReference type="Proteomes" id="UP000244811">
    <property type="component" value="Chromosome 3"/>
</dbReference>
<evidence type="ECO:0000256" key="1">
    <source>
        <dbReference type="SAM" id="SignalP"/>
    </source>
</evidence>
<dbReference type="AlphaFoldDB" id="A0A976MDV1"/>
<name>A0A976MDV1_THEOR</name>
<evidence type="ECO:0000313" key="2">
    <source>
        <dbReference type="EMBL" id="UKK01647.2"/>
    </source>
</evidence>
<feature type="signal peptide" evidence="1">
    <location>
        <begin position="1"/>
        <end position="21"/>
    </location>
</feature>
<accession>A0A976MDV1</accession>
<proteinExistence type="predicted"/>
<gene>
    <name evidence="2" type="ORF">MACK_002465</name>
</gene>
<evidence type="ECO:0008006" key="4">
    <source>
        <dbReference type="Google" id="ProtNLM"/>
    </source>
</evidence>
<reference evidence="2" key="1">
    <citation type="submission" date="2022-07" db="EMBL/GenBank/DDBJ databases">
        <title>Evaluation of T. orientalis genome assembly methods using nanopore sequencing and analysis of variation between genomes.</title>
        <authorList>
            <person name="Yam J."/>
            <person name="Micallef M.L."/>
            <person name="Liu M."/>
            <person name="Djordjevic S.P."/>
            <person name="Bogema D.R."/>
            <person name="Jenkins C."/>
        </authorList>
    </citation>
    <scope>NUCLEOTIDE SEQUENCE</scope>
    <source>
        <strain evidence="2">Goon Nure</strain>
    </source>
</reference>
<evidence type="ECO:0000313" key="3">
    <source>
        <dbReference type="Proteomes" id="UP000244811"/>
    </source>
</evidence>
<dbReference type="EMBL" id="CP056070">
    <property type="protein sequence ID" value="UKK01647.2"/>
    <property type="molecule type" value="Genomic_DNA"/>
</dbReference>
<keyword evidence="1" id="KW-0732">Signal</keyword>
<sequence>MVLSLKLFPLLIFCHHFFIICDESIEQLVADASEGFSSSASDISINVKWKNGDLDFKYEKKKIGKDDWHCYYPKSKRISSVFCYDNLIWSADPGVSPKEVRAHLPKTGNKTIIVEVGANEKKIFTQEFGFYHEKGTIALDIGSKKTTNEYIFTKTGNDKNGEWNYKATANRKITMIVKKRTCGKNRLYWKATGSWYCTEVTITRANNKNAKLSLKLTDGSTVTDLVLVKQEKGIWVRENTVFLNTKKKSEALNCTYTANIQNKRGHYTYEPMEGFGISRVSHGDHEPKNLIWKSSGFDKCTKVTGKKESGKTVSFELLIENDSGQNVKLKSEKIGNKWNLSS</sequence>
<feature type="chain" id="PRO_5037425674" description="SfiI-subtelomeric related protein family member" evidence="1">
    <location>
        <begin position="22"/>
        <end position="342"/>
    </location>
</feature>
<protein>
    <recommendedName>
        <fullName evidence="4">SfiI-subtelomeric related protein family member</fullName>
    </recommendedName>
</protein>
<organism evidence="2 3">
    <name type="scientific">Theileria orientalis</name>
    <dbReference type="NCBI Taxonomy" id="68886"/>
    <lineage>
        <taxon>Eukaryota</taxon>
        <taxon>Sar</taxon>
        <taxon>Alveolata</taxon>
        <taxon>Apicomplexa</taxon>
        <taxon>Aconoidasida</taxon>
        <taxon>Piroplasmida</taxon>
        <taxon>Theileriidae</taxon>
        <taxon>Theileria</taxon>
    </lineage>
</organism>